<evidence type="ECO:0000313" key="2">
    <source>
        <dbReference type="Proteomes" id="UP000318801"/>
    </source>
</evidence>
<reference evidence="1 2" key="1">
    <citation type="submission" date="2019-06" db="EMBL/GenBank/DDBJ databases">
        <authorList>
            <person name="Li M."/>
        </authorList>
    </citation>
    <scope>NUCLEOTIDE SEQUENCE [LARGE SCALE GENOMIC DNA]</scope>
    <source>
        <strain evidence="1 2">BGMRC2036</strain>
    </source>
</reference>
<dbReference type="EMBL" id="VHLG01000001">
    <property type="protein sequence ID" value="TPW33309.1"/>
    <property type="molecule type" value="Genomic_DNA"/>
</dbReference>
<dbReference type="Proteomes" id="UP000318801">
    <property type="component" value="Unassembled WGS sequence"/>
</dbReference>
<protein>
    <submittedName>
        <fullName evidence="1">Uncharacterized protein</fullName>
    </submittedName>
</protein>
<proteinExistence type="predicted"/>
<dbReference type="AlphaFoldDB" id="A0A506UJ14"/>
<organism evidence="1 2">
    <name type="scientific">Martelella alba</name>
    <dbReference type="NCBI Taxonomy" id="2590451"/>
    <lineage>
        <taxon>Bacteria</taxon>
        <taxon>Pseudomonadati</taxon>
        <taxon>Pseudomonadota</taxon>
        <taxon>Alphaproteobacteria</taxon>
        <taxon>Hyphomicrobiales</taxon>
        <taxon>Aurantimonadaceae</taxon>
        <taxon>Martelella</taxon>
    </lineage>
</organism>
<accession>A0A506UJ14</accession>
<name>A0A506UJ14_9HYPH</name>
<comment type="caution">
    <text evidence="1">The sequence shown here is derived from an EMBL/GenBank/DDBJ whole genome shotgun (WGS) entry which is preliminary data.</text>
</comment>
<gene>
    <name evidence="1" type="ORF">FJU08_01735</name>
</gene>
<dbReference type="OrthoDB" id="7855425at2"/>
<sequence length="352" mass="40203">MRTEKYVLVRPRGGLNDLLVQIEQSRGYAARYGRSFVIDMLRSGWNCDFHRFFEPLPNFGVRLRRWTDRMVSELDGIPDVFPHEIAGRLKDYGVHCQARYFVTDEGGIPVRFELNQDYPERLLVSEQWGGGYDSLRLLHRVRFVRDVADHILGRLLMLGPDYDAVHVRHSDYQTDYRALLRRIAPCLRGRNVLLCTDSYNVQKEAPDLLVGATSIITLFDVPDNGGQPLHGIREASGLKRNLATTTDLMAMACSRRLYYSRLLGSRGRSLGCFSGFSQLAEGLRLQPALIAKLLEGGSADLYAAFLAQRAARPRYNMRALAIELYREVRDRSTRSHSRRVARRIAKAARQDQ</sequence>
<dbReference type="RefSeq" id="WP_141147247.1">
    <property type="nucleotide sequence ID" value="NZ_VHLG01000001.1"/>
</dbReference>
<evidence type="ECO:0000313" key="1">
    <source>
        <dbReference type="EMBL" id="TPW33309.1"/>
    </source>
</evidence>
<keyword evidence="2" id="KW-1185">Reference proteome</keyword>